<protein>
    <recommendedName>
        <fullName evidence="3 13">Cytochrome b-c1 complex subunit 8</fullName>
    </recommendedName>
    <alternativeName>
        <fullName evidence="13">Complex III subunit 8</fullName>
    </alternativeName>
</protein>
<dbReference type="InterPro" id="IPR004205">
    <property type="entry name" value="Cyt_bc1_su8"/>
</dbReference>
<dbReference type="SUPFAM" id="SSF81508">
    <property type="entry name" value="Ubiquinone-binding protein QP-C of cytochrome bc1 complex (Ubiquinol-cytochrome c reductase)"/>
    <property type="match status" value="1"/>
</dbReference>
<evidence type="ECO:0000256" key="6">
    <source>
        <dbReference type="ARBA" id="ARBA00022692"/>
    </source>
</evidence>
<dbReference type="Pfam" id="PF02939">
    <property type="entry name" value="UcrQ"/>
    <property type="match status" value="1"/>
</dbReference>
<dbReference type="FunFam" id="1.20.5.210:FF:000001">
    <property type="entry name" value="Cytochrome b-c1 complex subunit 8"/>
    <property type="match status" value="1"/>
</dbReference>
<dbReference type="PANTHER" id="PTHR12119">
    <property type="entry name" value="UBIQUINOL-CYTOCHROME C REDUCTASE COMPLEX UBIQUINONE-BINDING PROTEIN QP-C"/>
    <property type="match status" value="1"/>
</dbReference>
<dbReference type="GO" id="GO:0045275">
    <property type="term" value="C:respiratory chain complex III"/>
    <property type="evidence" value="ECO:0007669"/>
    <property type="project" value="UniProtKB-UniRule"/>
</dbReference>
<dbReference type="InterPro" id="IPR036642">
    <property type="entry name" value="Cyt_bc1_su8_sf"/>
</dbReference>
<evidence type="ECO:0000313" key="14">
    <source>
        <dbReference type="EMBL" id="ABI52763.1"/>
    </source>
</evidence>
<keyword evidence="11" id="KW-0472">Membrane</keyword>
<organism evidence="14">
    <name type="scientific">Argas monolakensis</name>
    <name type="common">Mono lake bird tick</name>
    <dbReference type="NCBI Taxonomy" id="34602"/>
    <lineage>
        <taxon>Eukaryota</taxon>
        <taxon>Metazoa</taxon>
        <taxon>Ecdysozoa</taxon>
        <taxon>Arthropoda</taxon>
        <taxon>Chelicerata</taxon>
        <taxon>Arachnida</taxon>
        <taxon>Acari</taxon>
        <taxon>Parasitiformes</taxon>
        <taxon>Ixodida</taxon>
        <taxon>Ixodoidea</taxon>
        <taxon>Argasidae</taxon>
        <taxon>Argasinae</taxon>
        <taxon>Argas</taxon>
    </lineage>
</organism>
<dbReference type="PANTHER" id="PTHR12119:SF2">
    <property type="entry name" value="CYTOCHROME B-C1 COMPLEX SUBUNIT 8"/>
    <property type="match status" value="1"/>
</dbReference>
<sequence>MGGHFGNLYKLRGIITYRLSYNEQKALAGIISKGFPNTIRRIREQILYIAPPFVGGYLLYDWAKREHERLSRKNPEDYVNDK</sequence>
<evidence type="ECO:0000256" key="10">
    <source>
        <dbReference type="ARBA" id="ARBA00023128"/>
    </source>
</evidence>
<reference evidence="14" key="1">
    <citation type="journal article" date="2008" name="Insect Biochem. Mol. Biol.">
        <title>Comparative sialomics between hard and soft ticks: implications for the evolution of blood-feeding behavior.</title>
        <authorList>
            <person name="Mans B.J."/>
            <person name="Andersen J.F."/>
            <person name="Francischetti I.M."/>
            <person name="Valenzuela J.G."/>
            <person name="Schwan T.G."/>
            <person name="Pham V.M."/>
            <person name="Garfield M.K."/>
            <person name="Hammer C.H."/>
            <person name="Ribeiro J.M."/>
        </authorList>
    </citation>
    <scope>NUCLEOTIDE SEQUENCE</scope>
    <source>
        <strain evidence="14">AM-357</strain>
        <tissue evidence="14">Adult salivary gland</tissue>
    </source>
</reference>
<keyword evidence="4 13" id="KW-0813">Transport</keyword>
<evidence type="ECO:0000256" key="12">
    <source>
        <dbReference type="ARBA" id="ARBA00047105"/>
    </source>
</evidence>
<dbReference type="GO" id="GO:0006122">
    <property type="term" value="P:mitochondrial electron transport, ubiquinol to cytochrome c"/>
    <property type="evidence" value="ECO:0007669"/>
    <property type="project" value="UniProtKB-UniRule"/>
</dbReference>
<comment type="function">
    <text evidence="13">Component of the ubiquinol-cytochrome c oxidoreductase, a multisubunit transmembrane complex that is part of the mitochondrial electron transport chain which drives oxidative phosphorylation. The complex plays an important role in the uptake of multiple carbon sources present in different host niches.</text>
</comment>
<dbReference type="Gene3D" id="1.20.5.210">
    <property type="entry name" value="Cytochrome b-c1 complex subunit 8"/>
    <property type="match status" value="1"/>
</dbReference>
<keyword evidence="8 13" id="KW-0249">Electron transport</keyword>
<evidence type="ECO:0000256" key="7">
    <source>
        <dbReference type="ARBA" id="ARBA00022792"/>
    </source>
</evidence>
<evidence type="ECO:0000256" key="13">
    <source>
        <dbReference type="RuleBase" id="RU368118"/>
    </source>
</evidence>
<dbReference type="AlphaFoldDB" id="Q09JK0"/>
<evidence type="ECO:0000256" key="8">
    <source>
        <dbReference type="ARBA" id="ARBA00022982"/>
    </source>
</evidence>
<evidence type="ECO:0000256" key="5">
    <source>
        <dbReference type="ARBA" id="ARBA00022660"/>
    </source>
</evidence>
<keyword evidence="7 13" id="KW-0999">Mitochondrion inner membrane</keyword>
<name>Q09JK0_ARGMO</name>
<dbReference type="EMBL" id="DQ886846">
    <property type="protein sequence ID" value="ABI52763.1"/>
    <property type="molecule type" value="mRNA"/>
</dbReference>
<evidence type="ECO:0000256" key="4">
    <source>
        <dbReference type="ARBA" id="ARBA00022448"/>
    </source>
</evidence>
<accession>Q09JK0</accession>
<evidence type="ECO:0000256" key="2">
    <source>
        <dbReference type="ARBA" id="ARBA00007668"/>
    </source>
</evidence>
<proteinExistence type="evidence at transcript level"/>
<comment type="subunit">
    <text evidence="12 13">Component of the ubiquinol-cytochrome c oxidoreductase (cytochrome b-c1 complex, complex III, CIII), a multisubunit enzyme composed of 11 subunits. The complex is composed of 3 respiratory subunits cytochrome b, cytochrome c1 and Rieske protein UQCRFS1, 2 core protein subunits UQCRC1/QCR1 and UQCRC2/QCR2, and 6 low-molecular weight protein subunits UQCRH/QCR6, UQCRB/QCR7, UQCRQ/QCR8, UQCR10/QCR9, UQCR11/QCR10 and subunit 9, the cleavage product of Rieske protein UQCRFS1. The complex exists as an obligatory dimer and forms supercomplexes (SCs) in the inner mitochondrial membrane with NADH-ubiquinone oxidoreductase (complex I, CI) and cytochrome c oxidase (complex IV, CIV), resulting in different assemblies (supercomplex SCI(1)III(2)IV(1) and megacomplex MCI(2)III(2)IV(2)). Interacts with UQCC6.</text>
</comment>
<evidence type="ECO:0000256" key="9">
    <source>
        <dbReference type="ARBA" id="ARBA00022989"/>
    </source>
</evidence>
<dbReference type="GO" id="GO:0005743">
    <property type="term" value="C:mitochondrial inner membrane"/>
    <property type="evidence" value="ECO:0007669"/>
    <property type="project" value="UniProtKB-SubCell"/>
</dbReference>
<evidence type="ECO:0000256" key="1">
    <source>
        <dbReference type="ARBA" id="ARBA00004434"/>
    </source>
</evidence>
<comment type="subcellular location">
    <subcellularLocation>
        <location evidence="1 13">Mitochondrion inner membrane</location>
        <topology evidence="1 13">Single-pass membrane protein</topology>
    </subcellularLocation>
</comment>
<evidence type="ECO:0000256" key="3">
    <source>
        <dbReference type="ARBA" id="ARBA00016324"/>
    </source>
</evidence>
<evidence type="ECO:0000256" key="11">
    <source>
        <dbReference type="ARBA" id="ARBA00023136"/>
    </source>
</evidence>
<keyword evidence="5 13" id="KW-0679">Respiratory chain</keyword>
<keyword evidence="10 13" id="KW-0496">Mitochondrion</keyword>
<keyword evidence="9" id="KW-1133">Transmembrane helix</keyword>
<keyword evidence="6" id="KW-0812">Transmembrane</keyword>
<comment type="similarity">
    <text evidence="2 13">Belongs to the UQCRQ/QCR8 family.</text>
</comment>